<protein>
    <recommendedName>
        <fullName evidence="1">DUF8040 domain-containing protein</fullName>
    </recommendedName>
</protein>
<comment type="caution">
    <text evidence="2">The sequence shown here is derived from an EMBL/GenBank/DDBJ whole genome shotgun (WGS) entry which is preliminary data.</text>
</comment>
<sequence length="87" mass="9874">MLPNTFLSLLEMLQSKYSLKSSRYVTAREKLAIFLFVVGNAASNRAAQERFQRSGCTITESIHDVGDPIAFASLPRCRDPFEQRYTL</sequence>
<evidence type="ECO:0000313" key="3">
    <source>
        <dbReference type="Proteomes" id="UP000481153"/>
    </source>
</evidence>
<proteinExistence type="predicted"/>
<dbReference type="AlphaFoldDB" id="A0A6G0WLS9"/>
<name>A0A6G0WLS9_9STRA</name>
<organism evidence="2 3">
    <name type="scientific">Aphanomyces euteiches</name>
    <dbReference type="NCBI Taxonomy" id="100861"/>
    <lineage>
        <taxon>Eukaryota</taxon>
        <taxon>Sar</taxon>
        <taxon>Stramenopiles</taxon>
        <taxon>Oomycota</taxon>
        <taxon>Saprolegniomycetes</taxon>
        <taxon>Saprolegniales</taxon>
        <taxon>Verrucalvaceae</taxon>
        <taxon>Aphanomyces</taxon>
    </lineage>
</organism>
<evidence type="ECO:0000313" key="2">
    <source>
        <dbReference type="EMBL" id="KAF0728243.1"/>
    </source>
</evidence>
<dbReference type="InterPro" id="IPR058353">
    <property type="entry name" value="DUF8040"/>
</dbReference>
<keyword evidence="3" id="KW-1185">Reference proteome</keyword>
<reference evidence="2 3" key="1">
    <citation type="submission" date="2019-07" db="EMBL/GenBank/DDBJ databases">
        <title>Genomics analysis of Aphanomyces spp. identifies a new class of oomycete effector associated with host adaptation.</title>
        <authorList>
            <person name="Gaulin E."/>
        </authorList>
    </citation>
    <scope>NUCLEOTIDE SEQUENCE [LARGE SCALE GENOMIC DNA]</scope>
    <source>
        <strain evidence="2 3">ATCC 201684</strain>
    </source>
</reference>
<gene>
    <name evidence="2" type="ORF">Ae201684_013894</name>
</gene>
<dbReference type="Pfam" id="PF26138">
    <property type="entry name" value="DUF8040"/>
    <property type="match status" value="1"/>
</dbReference>
<accession>A0A6G0WLS9</accession>
<dbReference type="VEuPathDB" id="FungiDB:AeMF1_019229"/>
<feature type="domain" description="DUF8040" evidence="1">
    <location>
        <begin position="1"/>
        <end position="66"/>
    </location>
</feature>
<dbReference type="EMBL" id="VJMJ01000180">
    <property type="protein sequence ID" value="KAF0728243.1"/>
    <property type="molecule type" value="Genomic_DNA"/>
</dbReference>
<evidence type="ECO:0000259" key="1">
    <source>
        <dbReference type="Pfam" id="PF26138"/>
    </source>
</evidence>
<dbReference type="Proteomes" id="UP000481153">
    <property type="component" value="Unassembled WGS sequence"/>
</dbReference>